<evidence type="ECO:0000313" key="3">
    <source>
        <dbReference type="Proteomes" id="UP000000768"/>
    </source>
</evidence>
<evidence type="ECO:0000313" key="2">
    <source>
        <dbReference type="EMBL" id="KXG21913.1"/>
    </source>
</evidence>
<name>A0A1B6P8D3_SORBI</name>
<protein>
    <submittedName>
        <fullName evidence="2">Uncharacterized protein</fullName>
    </submittedName>
</protein>
<feature type="region of interest" description="Disordered" evidence="1">
    <location>
        <begin position="1"/>
        <end position="81"/>
    </location>
</feature>
<dbReference type="InParanoid" id="A0A1B6P8D3"/>
<dbReference type="Gramene" id="KXG21913">
    <property type="protein sequence ID" value="KXG21913"/>
    <property type="gene ID" value="SORBI_3009G124100"/>
</dbReference>
<proteinExistence type="predicted"/>
<reference evidence="3" key="2">
    <citation type="journal article" date="2018" name="Plant J.">
        <title>The Sorghum bicolor reference genome: improved assembly, gene annotations, a transcriptome atlas, and signatures of genome organization.</title>
        <authorList>
            <person name="McCormick R.F."/>
            <person name="Truong S.K."/>
            <person name="Sreedasyam A."/>
            <person name="Jenkins J."/>
            <person name="Shu S."/>
            <person name="Sims D."/>
            <person name="Kennedy M."/>
            <person name="Amirebrahimi M."/>
            <person name="Weers B.D."/>
            <person name="McKinley B."/>
            <person name="Mattison A."/>
            <person name="Morishige D.T."/>
            <person name="Grimwood J."/>
            <person name="Schmutz J."/>
            <person name="Mullet J.E."/>
        </authorList>
    </citation>
    <scope>NUCLEOTIDE SEQUENCE [LARGE SCALE GENOMIC DNA]</scope>
    <source>
        <strain evidence="3">cv. BTx623</strain>
    </source>
</reference>
<keyword evidence="3" id="KW-1185">Reference proteome</keyword>
<sequence>MLPRVPGYFFSDESGSGGRRRQGPADRGAGGEAARRLREERGAPDVPGCSKQPPRVPPVGRRRRRRRSRNRLEIGSARPGR</sequence>
<reference evidence="2 3" key="1">
    <citation type="journal article" date="2009" name="Nature">
        <title>The Sorghum bicolor genome and the diversification of grasses.</title>
        <authorList>
            <person name="Paterson A.H."/>
            <person name="Bowers J.E."/>
            <person name="Bruggmann R."/>
            <person name="Dubchak I."/>
            <person name="Grimwood J."/>
            <person name="Gundlach H."/>
            <person name="Haberer G."/>
            <person name="Hellsten U."/>
            <person name="Mitros T."/>
            <person name="Poliakov A."/>
            <person name="Schmutz J."/>
            <person name="Spannagl M."/>
            <person name="Tang H."/>
            <person name="Wang X."/>
            <person name="Wicker T."/>
            <person name="Bharti A.K."/>
            <person name="Chapman J."/>
            <person name="Feltus F.A."/>
            <person name="Gowik U."/>
            <person name="Grigoriev I.V."/>
            <person name="Lyons E."/>
            <person name="Maher C.A."/>
            <person name="Martis M."/>
            <person name="Narechania A."/>
            <person name="Otillar R.P."/>
            <person name="Penning B.W."/>
            <person name="Salamov A.A."/>
            <person name="Wang Y."/>
            <person name="Zhang L."/>
            <person name="Carpita N.C."/>
            <person name="Freeling M."/>
            <person name="Gingle A.R."/>
            <person name="Hash C.T."/>
            <person name="Keller B."/>
            <person name="Klein P."/>
            <person name="Kresovich S."/>
            <person name="McCann M.C."/>
            <person name="Ming R."/>
            <person name="Peterson D.G."/>
            <person name="Mehboob-ur-Rahman"/>
            <person name="Ware D."/>
            <person name="Westhoff P."/>
            <person name="Mayer K.F."/>
            <person name="Messing J."/>
            <person name="Rokhsar D.S."/>
        </authorList>
    </citation>
    <scope>NUCLEOTIDE SEQUENCE [LARGE SCALE GENOMIC DNA]</scope>
    <source>
        <strain evidence="3">cv. BTx623</strain>
    </source>
</reference>
<accession>A0A1B6P8D3</accession>
<dbReference type="AlphaFoldDB" id="A0A1B6P8D3"/>
<feature type="compositionally biased region" description="Basic and acidic residues" evidence="1">
    <location>
        <begin position="33"/>
        <end position="43"/>
    </location>
</feature>
<dbReference type="EMBL" id="CM000768">
    <property type="protein sequence ID" value="KXG21913.1"/>
    <property type="molecule type" value="Genomic_DNA"/>
</dbReference>
<evidence type="ECO:0000256" key="1">
    <source>
        <dbReference type="SAM" id="MobiDB-lite"/>
    </source>
</evidence>
<gene>
    <name evidence="2" type="ORF">SORBI_3009G124100</name>
</gene>
<dbReference type="Proteomes" id="UP000000768">
    <property type="component" value="Chromosome 9"/>
</dbReference>
<organism evidence="2 3">
    <name type="scientific">Sorghum bicolor</name>
    <name type="common">Sorghum</name>
    <name type="synonym">Sorghum vulgare</name>
    <dbReference type="NCBI Taxonomy" id="4558"/>
    <lineage>
        <taxon>Eukaryota</taxon>
        <taxon>Viridiplantae</taxon>
        <taxon>Streptophyta</taxon>
        <taxon>Embryophyta</taxon>
        <taxon>Tracheophyta</taxon>
        <taxon>Spermatophyta</taxon>
        <taxon>Magnoliopsida</taxon>
        <taxon>Liliopsida</taxon>
        <taxon>Poales</taxon>
        <taxon>Poaceae</taxon>
        <taxon>PACMAD clade</taxon>
        <taxon>Panicoideae</taxon>
        <taxon>Andropogonodae</taxon>
        <taxon>Andropogoneae</taxon>
        <taxon>Sorghinae</taxon>
        <taxon>Sorghum</taxon>
    </lineage>
</organism>
<feature type="compositionally biased region" description="Basic residues" evidence="1">
    <location>
        <begin position="60"/>
        <end position="69"/>
    </location>
</feature>